<name>A0A540MTV1_MALBA</name>
<keyword evidence="3" id="KW-1185">Reference proteome</keyword>
<comment type="caution">
    <text evidence="2">The sequence shown here is derived from an EMBL/GenBank/DDBJ whole genome shotgun (WGS) entry which is preliminary data.</text>
</comment>
<evidence type="ECO:0000313" key="2">
    <source>
        <dbReference type="EMBL" id="TQE01653.1"/>
    </source>
</evidence>
<reference evidence="2 3" key="1">
    <citation type="journal article" date="2019" name="G3 (Bethesda)">
        <title>Sequencing of a Wild Apple (Malus baccata) Genome Unravels the Differences Between Cultivated and Wild Apple Species Regarding Disease Resistance and Cold Tolerance.</title>
        <authorList>
            <person name="Chen X."/>
        </authorList>
    </citation>
    <scope>NUCLEOTIDE SEQUENCE [LARGE SCALE GENOMIC DNA]</scope>
    <source>
        <strain evidence="3">cv. Shandingzi</strain>
        <tissue evidence="2">Leaves</tissue>
    </source>
</reference>
<proteinExistence type="predicted"/>
<gene>
    <name evidence="2" type="ORF">C1H46_012717</name>
</gene>
<dbReference type="EMBL" id="VIEB01000190">
    <property type="protein sequence ID" value="TQE01653.1"/>
    <property type="molecule type" value="Genomic_DNA"/>
</dbReference>
<protein>
    <submittedName>
        <fullName evidence="2">Uncharacterized protein</fullName>
    </submittedName>
</protein>
<dbReference type="AlphaFoldDB" id="A0A540MTV1"/>
<dbReference type="Proteomes" id="UP000315295">
    <property type="component" value="Unassembled WGS sequence"/>
</dbReference>
<evidence type="ECO:0000256" key="1">
    <source>
        <dbReference type="SAM" id="MobiDB-lite"/>
    </source>
</evidence>
<evidence type="ECO:0000313" key="3">
    <source>
        <dbReference type="Proteomes" id="UP000315295"/>
    </source>
</evidence>
<dbReference type="STRING" id="106549.A0A540MTV1"/>
<organism evidence="2 3">
    <name type="scientific">Malus baccata</name>
    <name type="common">Siberian crab apple</name>
    <name type="synonym">Pyrus baccata</name>
    <dbReference type="NCBI Taxonomy" id="106549"/>
    <lineage>
        <taxon>Eukaryota</taxon>
        <taxon>Viridiplantae</taxon>
        <taxon>Streptophyta</taxon>
        <taxon>Embryophyta</taxon>
        <taxon>Tracheophyta</taxon>
        <taxon>Spermatophyta</taxon>
        <taxon>Magnoliopsida</taxon>
        <taxon>eudicotyledons</taxon>
        <taxon>Gunneridae</taxon>
        <taxon>Pentapetalae</taxon>
        <taxon>rosids</taxon>
        <taxon>fabids</taxon>
        <taxon>Rosales</taxon>
        <taxon>Rosaceae</taxon>
        <taxon>Amygdaloideae</taxon>
        <taxon>Maleae</taxon>
        <taxon>Malus</taxon>
    </lineage>
</organism>
<accession>A0A540MTV1</accession>
<dbReference type="PANTHER" id="PTHR47871">
    <property type="entry name" value="NAC DOMAIN-CONTAINING PROTEIN 8"/>
    <property type="match status" value="1"/>
</dbReference>
<feature type="region of interest" description="Disordered" evidence="1">
    <location>
        <begin position="319"/>
        <end position="347"/>
    </location>
</feature>
<dbReference type="PANTHER" id="PTHR47871:SF2">
    <property type="entry name" value="OS03G0221300 PROTEIN"/>
    <property type="match status" value="1"/>
</dbReference>
<sequence>MAITSCGSNGNHIKIDGAGSSDELDYLPLIQRRNLLLVGKQNLKSLIGVTVKEEDELSKSQDVSSFPSVREVGVELLEEVKNQYSIISSGATSELLGCKTVADPSLDPHLQHDSCSQNVEMPGDSDYTGTKVNTFVSSEQTVCTDSNINVAQLEKTDVNVSSLPQSPSLLEVHAKGKVAYSGSFFCSSGGGMNGFAGSSVLAVQMKSEISDHSTYDHLDHISLKERQKMLQSRKLFGFEKALIEDIPGPLSKDLMQQLACKGQADTSSAGGEALVATSSLHDNSGRNSSVVCRTSMISSPHNVIVEAFSTTYQYSVNSNKSNYGGKGSESDKKCSSERMPPNATELSSCGGQDYLPTCTSSRHCSTPSTSVKVKDEPWDDGVFQNQDRNAGGKFSFDILPVKNEPRVFNEINEDEVDHMRLRDRLNLLASGYGSELNISRSHGCFVRVVPSAKYSPIASESAKPINIIRPRKRKKTATDSVETALEEDAPGLLQVLVEKGVLVNEIRLYGEIENDEALEESLCEDNFAELEAVISKNFSSLFGCYEAIVLVEEMLQKRGQWLFSQRQPFFKFAPIRCTKGSRVTYCLACLISLVEQSRYLQFRNWPVEWGWCRDLQSFIFVFAKHNRIVLERPEYGYATYFFELLDSLPIEWQIKRLVTAMKLTSCSRISLIEDKALSVGDDLTEGDAQVLMEYGWEPNTGLGTMLKYRGRVVHDRRNETDSSEWRSKIGKLLIDGYNGGTLITNNIPKKVLEYIDAQGPEIKLEL</sequence>